<evidence type="ECO:0000256" key="1">
    <source>
        <dbReference type="SAM" id="Phobius"/>
    </source>
</evidence>
<keyword evidence="1" id="KW-1133">Transmembrane helix</keyword>
<keyword evidence="1" id="KW-0472">Membrane</keyword>
<accession>A0A6A6EGT0</accession>
<dbReference type="EMBL" id="ML994617">
    <property type="protein sequence ID" value="KAF2191257.1"/>
    <property type="molecule type" value="Genomic_DNA"/>
</dbReference>
<organism evidence="2 3">
    <name type="scientific">Zopfia rhizophila CBS 207.26</name>
    <dbReference type="NCBI Taxonomy" id="1314779"/>
    <lineage>
        <taxon>Eukaryota</taxon>
        <taxon>Fungi</taxon>
        <taxon>Dikarya</taxon>
        <taxon>Ascomycota</taxon>
        <taxon>Pezizomycotina</taxon>
        <taxon>Dothideomycetes</taxon>
        <taxon>Dothideomycetes incertae sedis</taxon>
        <taxon>Zopfiaceae</taxon>
        <taxon>Zopfia</taxon>
    </lineage>
</organism>
<evidence type="ECO:0000313" key="3">
    <source>
        <dbReference type="Proteomes" id="UP000800200"/>
    </source>
</evidence>
<gene>
    <name evidence="2" type="ORF">K469DRAFT_558314</name>
</gene>
<feature type="non-terminal residue" evidence="2">
    <location>
        <position position="1"/>
    </location>
</feature>
<proteinExistence type="predicted"/>
<dbReference type="AlphaFoldDB" id="A0A6A6EGT0"/>
<reference evidence="2" key="1">
    <citation type="journal article" date="2020" name="Stud. Mycol.">
        <title>101 Dothideomycetes genomes: a test case for predicting lifestyles and emergence of pathogens.</title>
        <authorList>
            <person name="Haridas S."/>
            <person name="Albert R."/>
            <person name="Binder M."/>
            <person name="Bloem J."/>
            <person name="Labutti K."/>
            <person name="Salamov A."/>
            <person name="Andreopoulos B."/>
            <person name="Baker S."/>
            <person name="Barry K."/>
            <person name="Bills G."/>
            <person name="Bluhm B."/>
            <person name="Cannon C."/>
            <person name="Castanera R."/>
            <person name="Culley D."/>
            <person name="Daum C."/>
            <person name="Ezra D."/>
            <person name="Gonzalez J."/>
            <person name="Henrissat B."/>
            <person name="Kuo A."/>
            <person name="Liang C."/>
            <person name="Lipzen A."/>
            <person name="Lutzoni F."/>
            <person name="Magnuson J."/>
            <person name="Mondo S."/>
            <person name="Nolan M."/>
            <person name="Ohm R."/>
            <person name="Pangilinan J."/>
            <person name="Park H.-J."/>
            <person name="Ramirez L."/>
            <person name="Alfaro M."/>
            <person name="Sun H."/>
            <person name="Tritt A."/>
            <person name="Yoshinaga Y."/>
            <person name="Zwiers L.-H."/>
            <person name="Turgeon B."/>
            <person name="Goodwin S."/>
            <person name="Spatafora J."/>
            <person name="Crous P."/>
            <person name="Grigoriev I."/>
        </authorList>
    </citation>
    <scope>NUCLEOTIDE SEQUENCE</scope>
    <source>
        <strain evidence="2">CBS 207.26</strain>
    </source>
</reference>
<keyword evidence="3" id="KW-1185">Reference proteome</keyword>
<keyword evidence="1" id="KW-0812">Transmembrane</keyword>
<evidence type="ECO:0000313" key="2">
    <source>
        <dbReference type="EMBL" id="KAF2191257.1"/>
    </source>
</evidence>
<name>A0A6A6EGT0_9PEZI</name>
<dbReference type="Proteomes" id="UP000800200">
    <property type="component" value="Unassembled WGS sequence"/>
</dbReference>
<protein>
    <submittedName>
        <fullName evidence="2">Uncharacterized protein</fullName>
    </submittedName>
</protein>
<feature type="transmembrane region" description="Helical" evidence="1">
    <location>
        <begin position="6"/>
        <end position="25"/>
    </location>
</feature>
<sequence length="53" mass="6608">HNYNIYFIMIKYKSLAFIFYIINYITKVEDLVWKRVTIAKKLFYILENKITRN</sequence>